<reference evidence="2 3" key="1">
    <citation type="submission" date="2016-08" db="EMBL/GenBank/DDBJ databases">
        <authorList>
            <person name="Seilhamer J.J."/>
        </authorList>
    </citation>
    <scope>NUCLEOTIDE SEQUENCE [LARGE SCALE GENOMIC DNA]</scope>
    <source>
        <strain evidence="2">Buetzberg</strain>
    </source>
</reference>
<gene>
    <name evidence="2" type="ORF">MCBB_0160</name>
</gene>
<dbReference type="AlphaFoldDB" id="A0A1D3KZN5"/>
<name>A0A1D3KZN5_9EURY</name>
<dbReference type="STRING" id="118062.MCBB_0160"/>
<dbReference type="Proteomes" id="UP000094707">
    <property type="component" value="Chromosome I"/>
</dbReference>
<sequence>MTKIDSKVSILKTSPETVVKDYGELMHLAEYDKAVSRENETILKLNLSWTLFYPACSTPPWQLEGVLKTLKDDGFHDVVAVENQTVVTHPWKGAYFNKWLPLLEKYGREFQPLTDVEWSVYEPKSEMMVMDEIFGQVLVPEMFYGNDVIHFPTVKTHGHTTTTGSMKNAFGGLIPKYRHHAHKKIHEVLVDLLAIQREIHPGIFTVMDGCVCGDGAGPRTMDPYVGNVILASADPVAVDALAAKIMGFDPLKIDYIKMAHDRGLGMGDVDQIEVVGLDEGELEGLNFGFHVNKSPVIKWDQRLRKKTMKIKWLHHLLFNSPIFKTFIFASGFYHDKLWYPTTGKKNIEKFKATEWGKLFDEYDYGEFPEFKKVKEWNPY</sequence>
<proteinExistence type="predicted"/>
<dbReference type="KEGG" id="mcub:MCBB_0160"/>
<dbReference type="OrthoDB" id="2837at2157"/>
<protein>
    <recommendedName>
        <fullName evidence="1">DUF362 domain-containing protein</fullName>
    </recommendedName>
</protein>
<feature type="domain" description="DUF362" evidence="1">
    <location>
        <begin position="42"/>
        <end position="243"/>
    </location>
</feature>
<dbReference type="PATRIC" id="fig|129848.4.peg.167"/>
<dbReference type="InterPro" id="IPR007160">
    <property type="entry name" value="DUF362"/>
</dbReference>
<dbReference type="EMBL" id="LT607756">
    <property type="protein sequence ID" value="SCG84748.1"/>
    <property type="molecule type" value="Genomic_DNA"/>
</dbReference>
<evidence type="ECO:0000313" key="3">
    <source>
        <dbReference type="Proteomes" id="UP000094707"/>
    </source>
</evidence>
<dbReference type="RefSeq" id="WP_071905824.1">
    <property type="nucleotide sequence ID" value="NZ_LT607756.1"/>
</dbReference>
<accession>A0A1D3KZN5</accession>
<keyword evidence="3" id="KW-1185">Reference proteome</keyword>
<dbReference type="Pfam" id="PF04015">
    <property type="entry name" value="DUF362"/>
    <property type="match status" value="1"/>
</dbReference>
<dbReference type="GeneID" id="30411024"/>
<organism evidence="2 3">
    <name type="scientific">Methanobacterium congolense</name>
    <dbReference type="NCBI Taxonomy" id="118062"/>
    <lineage>
        <taxon>Archaea</taxon>
        <taxon>Methanobacteriati</taxon>
        <taxon>Methanobacteriota</taxon>
        <taxon>Methanomada group</taxon>
        <taxon>Methanobacteria</taxon>
        <taxon>Methanobacteriales</taxon>
        <taxon>Methanobacteriaceae</taxon>
        <taxon>Methanobacterium</taxon>
    </lineage>
</organism>
<evidence type="ECO:0000313" key="2">
    <source>
        <dbReference type="EMBL" id="SCG84748.1"/>
    </source>
</evidence>
<evidence type="ECO:0000259" key="1">
    <source>
        <dbReference type="Pfam" id="PF04015"/>
    </source>
</evidence>